<name>A0A8S2XV30_9BILA</name>
<comment type="caution">
    <text evidence="2">The sequence shown here is derived from an EMBL/GenBank/DDBJ whole genome shotgun (WGS) entry which is preliminary data.</text>
</comment>
<evidence type="ECO:0000313" key="3">
    <source>
        <dbReference type="Proteomes" id="UP000676336"/>
    </source>
</evidence>
<reference evidence="2" key="1">
    <citation type="submission" date="2021-02" db="EMBL/GenBank/DDBJ databases">
        <authorList>
            <person name="Nowell W R."/>
        </authorList>
    </citation>
    <scope>NUCLEOTIDE SEQUENCE</scope>
</reference>
<feature type="compositionally biased region" description="Low complexity" evidence="1">
    <location>
        <begin position="43"/>
        <end position="58"/>
    </location>
</feature>
<dbReference type="EMBL" id="CAJOBI010085360">
    <property type="protein sequence ID" value="CAF4516336.1"/>
    <property type="molecule type" value="Genomic_DNA"/>
</dbReference>
<dbReference type="AlphaFoldDB" id="A0A8S2XV30"/>
<evidence type="ECO:0000256" key="1">
    <source>
        <dbReference type="SAM" id="MobiDB-lite"/>
    </source>
</evidence>
<dbReference type="Proteomes" id="UP000676336">
    <property type="component" value="Unassembled WGS sequence"/>
</dbReference>
<feature type="non-terminal residue" evidence="2">
    <location>
        <position position="80"/>
    </location>
</feature>
<feature type="non-terminal residue" evidence="2">
    <location>
        <position position="1"/>
    </location>
</feature>
<evidence type="ECO:0000313" key="2">
    <source>
        <dbReference type="EMBL" id="CAF4516336.1"/>
    </source>
</evidence>
<accession>A0A8S2XV30</accession>
<feature type="region of interest" description="Disordered" evidence="1">
    <location>
        <begin position="1"/>
        <end position="21"/>
    </location>
</feature>
<gene>
    <name evidence="2" type="ORF">SMN809_LOCUS35604</name>
</gene>
<feature type="region of interest" description="Disordered" evidence="1">
    <location>
        <begin position="42"/>
        <end position="80"/>
    </location>
</feature>
<feature type="compositionally biased region" description="Basic residues" evidence="1">
    <location>
        <begin position="66"/>
        <end position="80"/>
    </location>
</feature>
<organism evidence="2 3">
    <name type="scientific">Rotaria magnacalcarata</name>
    <dbReference type="NCBI Taxonomy" id="392030"/>
    <lineage>
        <taxon>Eukaryota</taxon>
        <taxon>Metazoa</taxon>
        <taxon>Spiralia</taxon>
        <taxon>Gnathifera</taxon>
        <taxon>Rotifera</taxon>
        <taxon>Eurotatoria</taxon>
        <taxon>Bdelloidea</taxon>
        <taxon>Philodinida</taxon>
        <taxon>Philodinidae</taxon>
        <taxon>Rotaria</taxon>
    </lineage>
</organism>
<proteinExistence type="predicted"/>
<sequence>NEKVKQSIRSPIHDDNSVGNVDDIQKRSIGYVSIVSLSSTIPTESTDNTTATSNTTMTLPKFGLSTKRHHHHHHRVGDLG</sequence>
<protein>
    <submittedName>
        <fullName evidence="2">Uncharacterized protein</fullName>
    </submittedName>
</protein>
<feature type="compositionally biased region" description="Basic and acidic residues" evidence="1">
    <location>
        <begin position="1"/>
        <end position="16"/>
    </location>
</feature>